<dbReference type="SUPFAM" id="SSF69055">
    <property type="entry name" value="1-deoxy-D-xylulose-5-phosphate reductoisomerase, C-terminal domain"/>
    <property type="match status" value="1"/>
</dbReference>
<feature type="binding site" evidence="9">
    <location>
        <position position="214"/>
    </location>
    <ligand>
        <name>1-deoxy-D-xylulose 5-phosphate</name>
        <dbReference type="ChEBI" id="CHEBI:57792"/>
    </ligand>
</feature>
<keyword evidence="3 9" id="KW-0479">Metal-binding</keyword>
<dbReference type="NCBIfam" id="TIGR00243">
    <property type="entry name" value="Dxr"/>
    <property type="match status" value="1"/>
</dbReference>
<evidence type="ECO:0000256" key="1">
    <source>
        <dbReference type="ARBA" id="ARBA00005094"/>
    </source>
</evidence>
<dbReference type="InterPro" id="IPR003821">
    <property type="entry name" value="DXP_reductoisomerase"/>
</dbReference>
<feature type="binding site" evidence="9">
    <location>
        <position position="149"/>
    </location>
    <ligand>
        <name>Mn(2+)</name>
        <dbReference type="ChEBI" id="CHEBI:29035"/>
    </ligand>
</feature>
<feature type="binding site" evidence="9">
    <location>
        <position position="209"/>
    </location>
    <ligand>
        <name>1-deoxy-D-xylulose 5-phosphate</name>
        <dbReference type="ChEBI" id="CHEBI:57792"/>
    </ligand>
</feature>
<comment type="cofactor">
    <cofactor evidence="9">
        <name>Mg(2+)</name>
        <dbReference type="ChEBI" id="CHEBI:18420"/>
    </cofactor>
    <cofactor evidence="9">
        <name>Mn(2+)</name>
        <dbReference type="ChEBI" id="CHEBI:29035"/>
    </cofactor>
</comment>
<dbReference type="EMBL" id="FNAR01000007">
    <property type="protein sequence ID" value="SDE37164.1"/>
    <property type="molecule type" value="Genomic_DNA"/>
</dbReference>
<feature type="binding site" evidence="9">
    <location>
        <position position="147"/>
    </location>
    <ligand>
        <name>Mn(2+)</name>
        <dbReference type="ChEBI" id="CHEBI:29035"/>
    </ligand>
</feature>
<evidence type="ECO:0000259" key="10">
    <source>
        <dbReference type="Pfam" id="PF02670"/>
    </source>
</evidence>
<feature type="binding site" evidence="9">
    <location>
        <position position="38"/>
    </location>
    <ligand>
        <name>NADPH</name>
        <dbReference type="ChEBI" id="CHEBI:57783"/>
    </ligand>
</feature>
<dbReference type="InterPro" id="IPR013512">
    <property type="entry name" value="DXP_reductoisomerase_N"/>
</dbReference>
<dbReference type="PIRSF" id="PIRSF006205">
    <property type="entry name" value="Dxp_reductismrs"/>
    <property type="match status" value="1"/>
</dbReference>
<dbReference type="Gene3D" id="3.40.50.720">
    <property type="entry name" value="NAD(P)-binding Rossmann-like Domain"/>
    <property type="match status" value="1"/>
</dbReference>
<evidence type="ECO:0000259" key="11">
    <source>
        <dbReference type="Pfam" id="PF08436"/>
    </source>
</evidence>
<name>A0A1G7CCR9_9BACL</name>
<comment type="function">
    <text evidence="9">Catalyzes the NADPH-dependent rearrangement and reduction of 1-deoxy-D-xylulose-5-phosphate (DXP) to 2-C-methyl-D-erythritol 4-phosphate (MEP).</text>
</comment>
<dbReference type="SUPFAM" id="SSF55347">
    <property type="entry name" value="Glyceraldehyde-3-phosphate dehydrogenase-like, C-terminal domain"/>
    <property type="match status" value="1"/>
</dbReference>
<dbReference type="Pfam" id="PF08436">
    <property type="entry name" value="DXP_redisom_C"/>
    <property type="match status" value="1"/>
</dbReference>
<dbReference type="EC" id="1.1.1.267" evidence="9"/>
<protein>
    <recommendedName>
        <fullName evidence="9">1-deoxy-D-xylulose 5-phosphate reductoisomerase</fullName>
        <shortName evidence="9">DXP reductoisomerase</shortName>
        <ecNumber evidence="9">1.1.1.267</ecNumber>
    </recommendedName>
    <alternativeName>
        <fullName evidence="9">1-deoxyxylulose-5-phosphate reductoisomerase</fullName>
    </alternativeName>
    <alternativeName>
        <fullName evidence="9">2-C-methyl-D-erythritol 4-phosphate synthase</fullName>
    </alternativeName>
</protein>
<feature type="binding site" evidence="9">
    <location>
        <position position="218"/>
    </location>
    <ligand>
        <name>1-deoxy-D-xylulose 5-phosphate</name>
        <dbReference type="ChEBI" id="CHEBI:57792"/>
    </ligand>
</feature>
<keyword evidence="13" id="KW-0413">Isomerase</keyword>
<evidence type="ECO:0000256" key="3">
    <source>
        <dbReference type="ARBA" id="ARBA00022723"/>
    </source>
</evidence>
<feature type="binding site" evidence="9">
    <location>
        <position position="148"/>
    </location>
    <ligand>
        <name>1-deoxy-D-xylulose 5-phosphate</name>
        <dbReference type="ChEBI" id="CHEBI:57792"/>
    </ligand>
</feature>
<feature type="domain" description="1-deoxy-D-xylulose 5-phosphate reductoisomerase C-terminal" evidence="11">
    <location>
        <begin position="143"/>
        <end position="226"/>
    </location>
</feature>
<feature type="binding site" evidence="9">
    <location>
        <position position="12"/>
    </location>
    <ligand>
        <name>NADPH</name>
        <dbReference type="ChEBI" id="CHEBI:57783"/>
    </ligand>
</feature>
<dbReference type="GO" id="GO:0070402">
    <property type="term" value="F:NADPH binding"/>
    <property type="evidence" value="ECO:0007669"/>
    <property type="project" value="InterPro"/>
</dbReference>
<dbReference type="GO" id="GO:0030145">
    <property type="term" value="F:manganese ion binding"/>
    <property type="evidence" value="ECO:0007669"/>
    <property type="project" value="TreeGrafter"/>
</dbReference>
<dbReference type="UniPathway" id="UPA00056">
    <property type="reaction ID" value="UER00092"/>
</dbReference>
<feature type="binding site" evidence="9">
    <location>
        <position position="11"/>
    </location>
    <ligand>
        <name>NADPH</name>
        <dbReference type="ChEBI" id="CHEBI:57783"/>
    </ligand>
</feature>
<dbReference type="PANTHER" id="PTHR30525:SF0">
    <property type="entry name" value="1-DEOXY-D-XYLULOSE 5-PHOSPHATE REDUCTOISOMERASE, CHLOROPLASTIC"/>
    <property type="match status" value="1"/>
</dbReference>
<accession>A0A1G7CCR9</accession>
<feature type="binding site" evidence="9">
    <location>
        <position position="121"/>
    </location>
    <ligand>
        <name>NADPH</name>
        <dbReference type="ChEBI" id="CHEBI:57783"/>
    </ligand>
</feature>
<dbReference type="Pfam" id="PF13288">
    <property type="entry name" value="DXPR_C"/>
    <property type="match status" value="1"/>
</dbReference>
<evidence type="ECO:0000256" key="9">
    <source>
        <dbReference type="HAMAP-Rule" id="MF_00183"/>
    </source>
</evidence>
<feature type="binding site" evidence="9">
    <location>
        <position position="123"/>
    </location>
    <ligand>
        <name>NADPH</name>
        <dbReference type="ChEBI" id="CHEBI:57783"/>
    </ligand>
</feature>
<dbReference type="FunFam" id="3.40.50.720:FF:000045">
    <property type="entry name" value="1-deoxy-D-xylulose 5-phosphate reductoisomerase"/>
    <property type="match status" value="1"/>
</dbReference>
<feature type="domain" description="DXP reductoisomerase C-terminal" evidence="12">
    <location>
        <begin position="258"/>
        <end position="375"/>
    </location>
</feature>
<feature type="binding site" evidence="9">
    <location>
        <position position="37"/>
    </location>
    <ligand>
        <name>NADPH</name>
        <dbReference type="ChEBI" id="CHEBI:57783"/>
    </ligand>
</feature>
<feature type="binding site" evidence="9">
    <location>
        <position position="218"/>
    </location>
    <ligand>
        <name>Mn(2+)</name>
        <dbReference type="ChEBI" id="CHEBI:29035"/>
    </ligand>
</feature>
<evidence type="ECO:0000313" key="13">
    <source>
        <dbReference type="EMBL" id="SDE37164.1"/>
    </source>
</evidence>
<keyword evidence="9" id="KW-0460">Magnesium</keyword>
<dbReference type="SUPFAM" id="SSF51735">
    <property type="entry name" value="NAD(P)-binding Rossmann-fold domains"/>
    <property type="match status" value="1"/>
</dbReference>
<dbReference type="GO" id="GO:0030604">
    <property type="term" value="F:1-deoxy-D-xylulose-5-phosphate reductoisomerase activity"/>
    <property type="evidence" value="ECO:0007669"/>
    <property type="project" value="UniProtKB-UniRule"/>
</dbReference>
<feature type="binding site" evidence="9">
    <location>
        <position position="173"/>
    </location>
    <ligand>
        <name>1-deoxy-D-xylulose 5-phosphate</name>
        <dbReference type="ChEBI" id="CHEBI:57792"/>
    </ligand>
</feature>
<dbReference type="Pfam" id="PF02670">
    <property type="entry name" value="DXP_reductoisom"/>
    <property type="match status" value="1"/>
</dbReference>
<dbReference type="HAMAP" id="MF_00183">
    <property type="entry name" value="DXP_reductoisom"/>
    <property type="match status" value="1"/>
</dbReference>
<feature type="binding site" evidence="9">
    <location>
        <position position="13"/>
    </location>
    <ligand>
        <name>NADPH</name>
        <dbReference type="ChEBI" id="CHEBI:57783"/>
    </ligand>
</feature>
<feature type="binding site" evidence="9">
    <location>
        <position position="215"/>
    </location>
    <ligand>
        <name>1-deoxy-D-xylulose 5-phosphate</name>
        <dbReference type="ChEBI" id="CHEBI:57792"/>
    </ligand>
</feature>
<dbReference type="GO" id="GO:0016853">
    <property type="term" value="F:isomerase activity"/>
    <property type="evidence" value="ECO:0007669"/>
    <property type="project" value="UniProtKB-KW"/>
</dbReference>
<dbReference type="InterPro" id="IPR036169">
    <property type="entry name" value="DXPR_C_sf"/>
</dbReference>
<dbReference type="NCBIfam" id="NF009114">
    <property type="entry name" value="PRK12464.1"/>
    <property type="match status" value="1"/>
</dbReference>
<evidence type="ECO:0000256" key="4">
    <source>
        <dbReference type="ARBA" id="ARBA00022857"/>
    </source>
</evidence>
<reference evidence="13 14" key="1">
    <citation type="submission" date="2016-10" db="EMBL/GenBank/DDBJ databases">
        <authorList>
            <person name="de Groot N.N."/>
        </authorList>
    </citation>
    <scope>NUCLEOTIDE SEQUENCE [LARGE SCALE GENOMIC DNA]</scope>
    <source>
        <strain evidence="13 14">CGMCC 1.6762</strain>
    </source>
</reference>
<dbReference type="STRING" id="426756.SAMN04488126_107134"/>
<feature type="binding site" evidence="9">
    <location>
        <position position="149"/>
    </location>
    <ligand>
        <name>1-deoxy-D-xylulose 5-phosphate</name>
        <dbReference type="ChEBI" id="CHEBI:57792"/>
    </ligand>
</feature>
<dbReference type="RefSeq" id="WP_092096523.1">
    <property type="nucleotide sequence ID" value="NZ_FNAR01000007.1"/>
</dbReference>
<evidence type="ECO:0000313" key="14">
    <source>
        <dbReference type="Proteomes" id="UP000198823"/>
    </source>
</evidence>
<evidence type="ECO:0000259" key="12">
    <source>
        <dbReference type="Pfam" id="PF13288"/>
    </source>
</evidence>
<dbReference type="InterPro" id="IPR013644">
    <property type="entry name" value="DXP_reductoisomerase_C"/>
</dbReference>
<keyword evidence="6 9" id="KW-0464">Manganese</keyword>
<dbReference type="Proteomes" id="UP000198823">
    <property type="component" value="Unassembled WGS sequence"/>
</dbReference>
<dbReference type="InterPro" id="IPR036291">
    <property type="entry name" value="NAD(P)-bd_dom_sf"/>
</dbReference>
<feature type="binding site" evidence="9">
    <location>
        <position position="122"/>
    </location>
    <ligand>
        <name>1-deoxy-D-xylulose 5-phosphate</name>
        <dbReference type="ChEBI" id="CHEBI:57792"/>
    </ligand>
</feature>
<gene>
    <name evidence="9" type="primary">dxr</name>
    <name evidence="13" type="ORF">SAMN04488126_107134</name>
</gene>
<dbReference type="OrthoDB" id="9806546at2"/>
<dbReference type="PANTHER" id="PTHR30525">
    <property type="entry name" value="1-DEOXY-D-XYLULOSE 5-PHOSPHATE REDUCTOISOMERASE"/>
    <property type="match status" value="1"/>
</dbReference>
<keyword evidence="4 9" id="KW-0521">NADP</keyword>
<evidence type="ECO:0000256" key="8">
    <source>
        <dbReference type="ARBA" id="ARBA00048543"/>
    </source>
</evidence>
<feature type="binding site" evidence="9">
    <location>
        <position position="39"/>
    </location>
    <ligand>
        <name>NADPH</name>
        <dbReference type="ChEBI" id="CHEBI:57783"/>
    </ligand>
</feature>
<evidence type="ECO:0000256" key="2">
    <source>
        <dbReference type="ARBA" id="ARBA00006825"/>
    </source>
</evidence>
<dbReference type="AlphaFoldDB" id="A0A1G7CCR9"/>
<feature type="domain" description="1-deoxy-D-xylulose 5-phosphate reductoisomerase N-terminal" evidence="10">
    <location>
        <begin position="5"/>
        <end position="129"/>
    </location>
</feature>
<feature type="binding site" evidence="9">
    <location>
        <position position="14"/>
    </location>
    <ligand>
        <name>NADPH</name>
        <dbReference type="ChEBI" id="CHEBI:57783"/>
    </ligand>
</feature>
<dbReference type="InterPro" id="IPR026877">
    <property type="entry name" value="DXPR_C"/>
</dbReference>
<keyword evidence="5 9" id="KW-0560">Oxidoreductase</keyword>
<feature type="binding site" evidence="9">
    <location>
        <position position="196"/>
    </location>
    <ligand>
        <name>1-deoxy-D-xylulose 5-phosphate</name>
        <dbReference type="ChEBI" id="CHEBI:57792"/>
    </ligand>
</feature>
<proteinExistence type="inferred from homology"/>
<comment type="similarity">
    <text evidence="2 9">Belongs to the DXR family.</text>
</comment>
<sequence>MVKKISLLGATGSIGTQTVDIVLSDPGRFEITALAAGRNLPKLREILNQIKPQFVSVSAEADAETLRAEYPGIRFGSGREGLLEAAAGTDADIMVGAVIGSVGLEPTLEAIRSGRDIAIANKETLVAAGSIVTAEADKHGVRLLPVDSEHSALFQALNGEDPERVDRLILTASGGSFRDKTRDELEGVTVEEALAHPNWTMGSKLTIDSATMMNKGLEVIEAHHLFGMPYDRIDVLLHRESIIHSMVEFEDTSVMAQLGSPDMRVPIQYALTYPDRLPRRGTERLDLAKIGLLHFEEVDTDRFPALRIAYESGKAGGTATTVMNAANEVAVALFMEGRITFTEIEPLVEQALGRHDLIQEPDLETVLAVDAETRKTVLDVVK</sequence>
<evidence type="ECO:0000256" key="5">
    <source>
        <dbReference type="ARBA" id="ARBA00023002"/>
    </source>
</evidence>
<evidence type="ECO:0000256" key="6">
    <source>
        <dbReference type="ARBA" id="ARBA00023211"/>
    </source>
</evidence>
<evidence type="ECO:0000256" key="7">
    <source>
        <dbReference type="ARBA" id="ARBA00023229"/>
    </source>
</evidence>
<feature type="binding site" evidence="9">
    <location>
        <position position="202"/>
    </location>
    <ligand>
        <name>NADPH</name>
        <dbReference type="ChEBI" id="CHEBI:57783"/>
    </ligand>
</feature>
<dbReference type="Gene3D" id="1.10.1740.10">
    <property type="match status" value="1"/>
</dbReference>
<keyword evidence="7 9" id="KW-0414">Isoprene biosynthesis</keyword>
<dbReference type="GO" id="GO:0051484">
    <property type="term" value="P:isopentenyl diphosphate biosynthetic process, methylerythritol 4-phosphate pathway involved in terpenoid biosynthetic process"/>
    <property type="evidence" value="ECO:0007669"/>
    <property type="project" value="TreeGrafter"/>
</dbReference>
<comment type="catalytic activity">
    <reaction evidence="8">
        <text>2-C-methyl-D-erythritol 4-phosphate + NADP(+) = 1-deoxy-D-xylulose 5-phosphate + NADPH + H(+)</text>
        <dbReference type="Rhea" id="RHEA:13717"/>
        <dbReference type="ChEBI" id="CHEBI:15378"/>
        <dbReference type="ChEBI" id="CHEBI:57783"/>
        <dbReference type="ChEBI" id="CHEBI:57792"/>
        <dbReference type="ChEBI" id="CHEBI:58262"/>
        <dbReference type="ChEBI" id="CHEBI:58349"/>
        <dbReference type="EC" id="1.1.1.267"/>
    </reaction>
    <physiologicalReaction direction="right-to-left" evidence="8">
        <dbReference type="Rhea" id="RHEA:13719"/>
    </physiologicalReaction>
</comment>
<organism evidence="13 14">
    <name type="scientific">Bhargavaea beijingensis</name>
    <dbReference type="NCBI Taxonomy" id="426756"/>
    <lineage>
        <taxon>Bacteria</taxon>
        <taxon>Bacillati</taxon>
        <taxon>Bacillota</taxon>
        <taxon>Bacilli</taxon>
        <taxon>Bacillales</taxon>
        <taxon>Caryophanaceae</taxon>
        <taxon>Bhargavaea</taxon>
    </lineage>
</organism>
<comment type="pathway">
    <text evidence="1 9">Isoprenoid biosynthesis; isopentenyl diphosphate biosynthesis via DXP pathway; isopentenyl diphosphate from 1-deoxy-D-xylulose 5-phosphate: step 1/6.</text>
</comment>